<dbReference type="EMBL" id="BQNB010009489">
    <property type="protein sequence ID" value="GJS64236.1"/>
    <property type="molecule type" value="Genomic_DNA"/>
</dbReference>
<evidence type="ECO:0000313" key="2">
    <source>
        <dbReference type="Proteomes" id="UP001151760"/>
    </source>
</evidence>
<reference evidence="1" key="1">
    <citation type="journal article" date="2022" name="Int. J. Mol. Sci.">
        <title>Draft Genome of Tanacetum Coccineum: Genomic Comparison of Closely Related Tanacetum-Family Plants.</title>
        <authorList>
            <person name="Yamashiro T."/>
            <person name="Shiraishi A."/>
            <person name="Nakayama K."/>
            <person name="Satake H."/>
        </authorList>
    </citation>
    <scope>NUCLEOTIDE SEQUENCE</scope>
</reference>
<proteinExistence type="predicted"/>
<organism evidence="1 2">
    <name type="scientific">Tanacetum coccineum</name>
    <dbReference type="NCBI Taxonomy" id="301880"/>
    <lineage>
        <taxon>Eukaryota</taxon>
        <taxon>Viridiplantae</taxon>
        <taxon>Streptophyta</taxon>
        <taxon>Embryophyta</taxon>
        <taxon>Tracheophyta</taxon>
        <taxon>Spermatophyta</taxon>
        <taxon>Magnoliopsida</taxon>
        <taxon>eudicotyledons</taxon>
        <taxon>Gunneridae</taxon>
        <taxon>Pentapetalae</taxon>
        <taxon>asterids</taxon>
        <taxon>campanulids</taxon>
        <taxon>Asterales</taxon>
        <taxon>Asteraceae</taxon>
        <taxon>Asteroideae</taxon>
        <taxon>Anthemideae</taxon>
        <taxon>Anthemidinae</taxon>
        <taxon>Tanacetum</taxon>
    </lineage>
</organism>
<reference evidence="1" key="2">
    <citation type="submission" date="2022-01" db="EMBL/GenBank/DDBJ databases">
        <authorList>
            <person name="Yamashiro T."/>
            <person name="Shiraishi A."/>
            <person name="Satake H."/>
            <person name="Nakayama K."/>
        </authorList>
    </citation>
    <scope>NUCLEOTIDE SEQUENCE</scope>
</reference>
<dbReference type="Proteomes" id="UP001151760">
    <property type="component" value="Unassembled WGS sequence"/>
</dbReference>
<keyword evidence="2" id="KW-1185">Reference proteome</keyword>
<protein>
    <submittedName>
        <fullName evidence="1">Uncharacterized protein</fullName>
    </submittedName>
</protein>
<accession>A0ABQ4XG97</accession>
<evidence type="ECO:0000313" key="1">
    <source>
        <dbReference type="EMBL" id="GJS64236.1"/>
    </source>
</evidence>
<sequence length="150" mass="16954">MTNPPLPWHGRGFYSNNQIGLCLELASPKQTALGKDFSNSLMADSLPKTIWLSMYHVVAIKHWLFQSKWLLVFERHIRTGQMLALLRSDTTAAQYLLQAINKQDGPDQYLYPGENQSRLPGISRLKRDYAVFAGYGGKVSTHGKEDKKSS</sequence>
<comment type="caution">
    <text evidence="1">The sequence shown here is derived from an EMBL/GenBank/DDBJ whole genome shotgun (WGS) entry which is preliminary data.</text>
</comment>
<name>A0ABQ4XG97_9ASTR</name>
<gene>
    <name evidence="1" type="ORF">Tco_0678800</name>
</gene>